<keyword evidence="3 6" id="KW-0812">Transmembrane</keyword>
<dbReference type="PANTHER" id="PTHR30294:SF29">
    <property type="entry name" value="MULTIDRUG ABC TRANSPORTER PERMEASE YBHS-RELATED"/>
    <property type="match status" value="1"/>
</dbReference>
<keyword evidence="9" id="KW-1185">Reference proteome</keyword>
<dbReference type="Proteomes" id="UP000198642">
    <property type="component" value="Unassembled WGS sequence"/>
</dbReference>
<evidence type="ECO:0000256" key="2">
    <source>
        <dbReference type="ARBA" id="ARBA00022475"/>
    </source>
</evidence>
<dbReference type="GO" id="GO:0140359">
    <property type="term" value="F:ABC-type transporter activity"/>
    <property type="evidence" value="ECO:0007669"/>
    <property type="project" value="InterPro"/>
</dbReference>
<dbReference type="STRING" id="237679.SAMN04488072_11145"/>
<dbReference type="InterPro" id="IPR013525">
    <property type="entry name" value="ABC2_TM"/>
</dbReference>
<keyword evidence="5 6" id="KW-0472">Membrane</keyword>
<evidence type="ECO:0000256" key="6">
    <source>
        <dbReference type="SAM" id="Phobius"/>
    </source>
</evidence>
<reference evidence="8 9" key="1">
    <citation type="submission" date="2016-10" db="EMBL/GenBank/DDBJ databases">
        <authorList>
            <person name="de Groot N.N."/>
        </authorList>
    </citation>
    <scope>NUCLEOTIDE SEQUENCE [LARGE SCALE GENOMIC DNA]</scope>
    <source>
        <strain evidence="8 9">CGMCC 1.3702</strain>
    </source>
</reference>
<evidence type="ECO:0000256" key="5">
    <source>
        <dbReference type="ARBA" id="ARBA00023136"/>
    </source>
</evidence>
<dbReference type="PANTHER" id="PTHR30294">
    <property type="entry name" value="MEMBRANE COMPONENT OF ABC TRANSPORTER YHHJ-RELATED"/>
    <property type="match status" value="1"/>
</dbReference>
<protein>
    <submittedName>
        <fullName evidence="8">ABC-2 type transport system permease protein</fullName>
    </submittedName>
</protein>
<evidence type="ECO:0000256" key="3">
    <source>
        <dbReference type="ARBA" id="ARBA00022692"/>
    </source>
</evidence>
<dbReference type="RefSeq" id="WP_090239151.1">
    <property type="nucleotide sequence ID" value="NZ_FOJW01000011.1"/>
</dbReference>
<dbReference type="OrthoDB" id="2417739at2"/>
<dbReference type="Gene3D" id="3.40.1710.10">
    <property type="entry name" value="abc type-2 transporter like domain"/>
    <property type="match status" value="1"/>
</dbReference>
<dbReference type="AlphaFoldDB" id="A0A1I0ZIY3"/>
<feature type="transmembrane region" description="Helical" evidence="6">
    <location>
        <begin position="302"/>
        <end position="328"/>
    </location>
</feature>
<gene>
    <name evidence="8" type="ORF">SAMN04488072_11145</name>
</gene>
<accession>A0A1I0ZIY3</accession>
<sequence>MKQIMATRFMHWKKQWVSIIFWLLFPILATTGITAITETLQDDTKVPVGIVMEEQTAASEELVQDIKSTPFIRAEILSENQSLHDLEKHELDSVFVIHEGFEENVQRDHRDRLITSFQSDLSFAYSAVKEMILSYVQQETGRSKAAFVVQELEQQHNGNTGWTYEEITAKSKEIQQDENLLDTAFSFDDTVMEANQTPPLFPIWGLWSICTLLSTMLVFDWVIKEKRSKAILRLAFSRWSLKSYLLQNFMLYSVVLFLVDLVTVSIFLFMFGEWISVVSLIVYRLFINMAAFLFAHLFRNTLLYYTVSFALVLIVGISSGAVLPAASIDSPAWFDFVNPLAPLLSGEYVNLWSVMIMVLAVFWLVRKERFHA</sequence>
<name>A0A1I0ZIY3_9BACI</name>
<proteinExistence type="predicted"/>
<evidence type="ECO:0000313" key="8">
    <source>
        <dbReference type="EMBL" id="SFB24490.1"/>
    </source>
</evidence>
<evidence type="ECO:0000259" key="7">
    <source>
        <dbReference type="Pfam" id="PF12698"/>
    </source>
</evidence>
<evidence type="ECO:0000256" key="4">
    <source>
        <dbReference type="ARBA" id="ARBA00022989"/>
    </source>
</evidence>
<comment type="subcellular location">
    <subcellularLocation>
        <location evidence="1">Cell membrane</location>
        <topology evidence="1">Multi-pass membrane protein</topology>
    </subcellularLocation>
</comment>
<evidence type="ECO:0000313" key="9">
    <source>
        <dbReference type="Proteomes" id="UP000198642"/>
    </source>
</evidence>
<dbReference type="GO" id="GO:0005886">
    <property type="term" value="C:plasma membrane"/>
    <property type="evidence" value="ECO:0007669"/>
    <property type="project" value="UniProtKB-SubCell"/>
</dbReference>
<feature type="transmembrane region" description="Helical" evidence="6">
    <location>
        <begin position="274"/>
        <end position="295"/>
    </location>
</feature>
<feature type="transmembrane region" description="Helical" evidence="6">
    <location>
        <begin position="201"/>
        <end position="223"/>
    </location>
</feature>
<organism evidence="8 9">
    <name type="scientific">Lentibacillus halodurans</name>
    <dbReference type="NCBI Taxonomy" id="237679"/>
    <lineage>
        <taxon>Bacteria</taxon>
        <taxon>Bacillati</taxon>
        <taxon>Bacillota</taxon>
        <taxon>Bacilli</taxon>
        <taxon>Bacillales</taxon>
        <taxon>Bacillaceae</taxon>
        <taxon>Lentibacillus</taxon>
    </lineage>
</organism>
<dbReference type="InterPro" id="IPR051449">
    <property type="entry name" value="ABC-2_transporter_component"/>
</dbReference>
<evidence type="ECO:0000256" key="1">
    <source>
        <dbReference type="ARBA" id="ARBA00004651"/>
    </source>
</evidence>
<feature type="domain" description="ABC-2 type transporter transmembrane" evidence="7">
    <location>
        <begin position="17"/>
        <end position="334"/>
    </location>
</feature>
<feature type="transmembrane region" description="Helical" evidence="6">
    <location>
        <begin position="348"/>
        <end position="365"/>
    </location>
</feature>
<keyword evidence="4 6" id="KW-1133">Transmembrane helix</keyword>
<keyword evidence="2" id="KW-1003">Cell membrane</keyword>
<feature type="transmembrane region" description="Helical" evidence="6">
    <location>
        <begin position="244"/>
        <end position="268"/>
    </location>
</feature>
<dbReference type="Pfam" id="PF12698">
    <property type="entry name" value="ABC2_membrane_3"/>
    <property type="match status" value="1"/>
</dbReference>
<dbReference type="EMBL" id="FOJW01000011">
    <property type="protein sequence ID" value="SFB24490.1"/>
    <property type="molecule type" value="Genomic_DNA"/>
</dbReference>